<dbReference type="Gene3D" id="3.30.465.10">
    <property type="match status" value="1"/>
</dbReference>
<dbReference type="FunFam" id="3.30.43.10:FF:000010">
    <property type="entry name" value="probable D-lactate dehydrogenase, mitochondrial"/>
    <property type="match status" value="1"/>
</dbReference>
<proteinExistence type="inferred from homology"/>
<dbReference type="InterPro" id="IPR016169">
    <property type="entry name" value="FAD-bd_PCMH_sub2"/>
</dbReference>
<dbReference type="FunFam" id="3.30.465.10:FF:000014">
    <property type="entry name" value="D-lactate dehydrogenase (Cytochrome), putative"/>
    <property type="match status" value="1"/>
</dbReference>
<dbReference type="Pfam" id="PF01565">
    <property type="entry name" value="FAD_binding_4"/>
    <property type="match status" value="1"/>
</dbReference>
<evidence type="ECO:0000256" key="8">
    <source>
        <dbReference type="SAM" id="MobiDB-lite"/>
    </source>
</evidence>
<dbReference type="GO" id="GO:0008720">
    <property type="term" value="F:D-lactate dehydrogenase (NAD+) activity"/>
    <property type="evidence" value="ECO:0007669"/>
    <property type="project" value="TreeGrafter"/>
</dbReference>
<comment type="caution">
    <text evidence="10">The sequence shown here is derived from an EMBL/GenBank/DDBJ whole genome shotgun (WGS) entry which is preliminary data.</text>
</comment>
<evidence type="ECO:0000313" key="11">
    <source>
        <dbReference type="Proteomes" id="UP000239772"/>
    </source>
</evidence>
<dbReference type="GO" id="GO:0004458">
    <property type="term" value="F:D-lactate dehydrogenase (cytochrome) activity"/>
    <property type="evidence" value="ECO:0007669"/>
    <property type="project" value="UniProtKB-EC"/>
</dbReference>
<dbReference type="InterPro" id="IPR016164">
    <property type="entry name" value="FAD-linked_Oxase-like_C"/>
</dbReference>
<dbReference type="GO" id="GO:1903457">
    <property type="term" value="P:lactate catabolic process"/>
    <property type="evidence" value="ECO:0007669"/>
    <property type="project" value="TreeGrafter"/>
</dbReference>
<dbReference type="OrthoDB" id="9811557at2"/>
<dbReference type="InterPro" id="IPR006094">
    <property type="entry name" value="Oxid_FAD_bind_N"/>
</dbReference>
<keyword evidence="6" id="KW-0560">Oxidoreductase</keyword>
<name>A0A2T1HW62_9HYPH</name>
<evidence type="ECO:0000256" key="6">
    <source>
        <dbReference type="ARBA" id="ARBA00023002"/>
    </source>
</evidence>
<dbReference type="Gene3D" id="1.10.45.10">
    <property type="entry name" value="Vanillyl-alcohol Oxidase, Chain A, domain 4"/>
    <property type="match status" value="1"/>
</dbReference>
<gene>
    <name evidence="10" type="ORF">SLNSH_05850</name>
</gene>
<reference evidence="11" key="1">
    <citation type="submission" date="2018-03" db="EMBL/GenBank/DDBJ databases">
        <authorList>
            <person name="Sun L."/>
            <person name="Liu H."/>
            <person name="Chen W."/>
            <person name="Huang K."/>
            <person name="Liu W."/>
            <person name="Gao X."/>
        </authorList>
    </citation>
    <scope>NUCLEOTIDE SEQUENCE [LARGE SCALE GENOMIC DNA]</scope>
    <source>
        <strain evidence="11">SH9</strain>
    </source>
</reference>
<organism evidence="10 11">
    <name type="scientific">Alsobacter soli</name>
    <dbReference type="NCBI Taxonomy" id="2109933"/>
    <lineage>
        <taxon>Bacteria</taxon>
        <taxon>Pseudomonadati</taxon>
        <taxon>Pseudomonadota</taxon>
        <taxon>Alphaproteobacteria</taxon>
        <taxon>Hyphomicrobiales</taxon>
        <taxon>Alsobacteraceae</taxon>
        <taxon>Alsobacter</taxon>
    </lineage>
</organism>
<keyword evidence="3" id="KW-0285">Flavoprotein</keyword>
<evidence type="ECO:0000256" key="5">
    <source>
        <dbReference type="ARBA" id="ARBA00022946"/>
    </source>
</evidence>
<dbReference type="PANTHER" id="PTHR11748">
    <property type="entry name" value="D-LACTATE DEHYDROGENASE"/>
    <property type="match status" value="1"/>
</dbReference>
<dbReference type="FunFam" id="3.30.70.2740:FF:000001">
    <property type="entry name" value="D-lactate dehydrogenase mitochondrial"/>
    <property type="match status" value="1"/>
</dbReference>
<evidence type="ECO:0000256" key="7">
    <source>
        <dbReference type="ARBA" id="ARBA00038897"/>
    </source>
</evidence>
<evidence type="ECO:0000256" key="4">
    <source>
        <dbReference type="ARBA" id="ARBA00022827"/>
    </source>
</evidence>
<keyword evidence="4" id="KW-0274">FAD</keyword>
<dbReference type="InterPro" id="IPR016171">
    <property type="entry name" value="Vanillyl_alc_oxidase_C-sub2"/>
</dbReference>
<dbReference type="InterPro" id="IPR016166">
    <property type="entry name" value="FAD-bd_PCMH"/>
</dbReference>
<dbReference type="AlphaFoldDB" id="A0A2T1HW62"/>
<evidence type="ECO:0000256" key="3">
    <source>
        <dbReference type="ARBA" id="ARBA00022630"/>
    </source>
</evidence>
<accession>A0A2T1HW62</accession>
<evidence type="ECO:0000313" key="10">
    <source>
        <dbReference type="EMBL" id="PSC05903.1"/>
    </source>
</evidence>
<protein>
    <recommendedName>
        <fullName evidence="7">D-lactate dehydrogenase (cytochrome)</fullName>
        <ecNumber evidence="7">1.1.2.4</ecNumber>
    </recommendedName>
</protein>
<comment type="cofactor">
    <cofactor evidence="1">
        <name>FAD</name>
        <dbReference type="ChEBI" id="CHEBI:57692"/>
    </cofactor>
</comment>
<feature type="domain" description="FAD-binding PCMH-type" evidence="9">
    <location>
        <begin position="48"/>
        <end position="225"/>
    </location>
</feature>
<evidence type="ECO:0000259" key="9">
    <source>
        <dbReference type="PROSITE" id="PS51387"/>
    </source>
</evidence>
<dbReference type="EC" id="1.1.2.4" evidence="7"/>
<keyword evidence="11" id="KW-1185">Reference proteome</keyword>
<dbReference type="SUPFAM" id="SSF56176">
    <property type="entry name" value="FAD-binding/transporter-associated domain-like"/>
    <property type="match status" value="1"/>
</dbReference>
<dbReference type="GO" id="GO:0071949">
    <property type="term" value="F:FAD binding"/>
    <property type="evidence" value="ECO:0007669"/>
    <property type="project" value="InterPro"/>
</dbReference>
<dbReference type="InterPro" id="IPR036318">
    <property type="entry name" value="FAD-bd_PCMH-like_sf"/>
</dbReference>
<dbReference type="Pfam" id="PF02913">
    <property type="entry name" value="FAD-oxidase_C"/>
    <property type="match status" value="1"/>
</dbReference>
<dbReference type="EMBL" id="PVZS01000005">
    <property type="protein sequence ID" value="PSC05903.1"/>
    <property type="molecule type" value="Genomic_DNA"/>
</dbReference>
<dbReference type="PANTHER" id="PTHR11748:SF111">
    <property type="entry name" value="D-LACTATE DEHYDROGENASE, MITOCHONDRIAL-RELATED"/>
    <property type="match status" value="1"/>
</dbReference>
<feature type="region of interest" description="Disordered" evidence="8">
    <location>
        <begin position="33"/>
        <end position="52"/>
    </location>
</feature>
<sequence>MAQQVQRRRLSEERTAALVDRLKALLGDRCTTSASEREHHAHGESYHADAPPDAVCYPTSTEEVSAIVKLCAEAGAPIVAFGAGTSLEGHVCALEGGITIDLKRMNAVLEVNAEDLDATVQAGVTRKQLNAYLRDTGLFFPVDPGADATLGGMAATRASGTNAVRYGTMRENVLSLTVVLADGRVVKTASRARKSSAGYDLTRLFVGSEGTLGIITEVTVKLYGIPEATSAAVCAFPDVGSAVQTAIETIQSGIPISRVEFLDDQGMIAVNRYSRLSYPEQPTLFFEFVGTEAGVAEQAERVKEIALANGGAQFQWATTPEERSRLWQARHDLHYATLAMRPGAKAWSTDACVPISRLAELIVTMREHTKDVPFYVTSLGHVGDGNFHMGFVIDPNDPVEFAETERLNAILLERTLALGGTCTGEHGVGSGKSKYLRAEHGDAAVDLMKTIKAALDPANLLNPGKVLPSN</sequence>
<dbReference type="SUPFAM" id="SSF55103">
    <property type="entry name" value="FAD-linked oxidases, C-terminal domain"/>
    <property type="match status" value="1"/>
</dbReference>
<dbReference type="PROSITE" id="PS51387">
    <property type="entry name" value="FAD_PCMH"/>
    <property type="match status" value="1"/>
</dbReference>
<dbReference type="InterPro" id="IPR004113">
    <property type="entry name" value="FAD-bd_oxidored_4_C"/>
</dbReference>
<evidence type="ECO:0000256" key="2">
    <source>
        <dbReference type="ARBA" id="ARBA00008000"/>
    </source>
</evidence>
<comment type="similarity">
    <text evidence="2">Belongs to the FAD-binding oxidoreductase/transferase type 4 family.</text>
</comment>
<dbReference type="RefSeq" id="WP_106335742.1">
    <property type="nucleotide sequence ID" value="NZ_PVZS01000005.1"/>
</dbReference>
<evidence type="ECO:0000256" key="1">
    <source>
        <dbReference type="ARBA" id="ARBA00001974"/>
    </source>
</evidence>
<keyword evidence="5" id="KW-0809">Transit peptide</keyword>
<dbReference type="Proteomes" id="UP000239772">
    <property type="component" value="Unassembled WGS sequence"/>
</dbReference>
<dbReference type="FunFam" id="1.10.45.10:FF:000001">
    <property type="entry name" value="D-lactate dehydrogenase mitochondrial"/>
    <property type="match status" value="1"/>
</dbReference>
<dbReference type="Gene3D" id="3.30.70.2740">
    <property type="match status" value="1"/>
</dbReference>
<feature type="compositionally biased region" description="Basic and acidic residues" evidence="8">
    <location>
        <begin position="35"/>
        <end position="47"/>
    </location>
</feature>